<evidence type="ECO:0000313" key="2">
    <source>
        <dbReference type="Proteomes" id="UP001178507"/>
    </source>
</evidence>
<comment type="caution">
    <text evidence="1">The sequence shown here is derived from an EMBL/GenBank/DDBJ whole genome shotgun (WGS) entry which is preliminary data.</text>
</comment>
<sequence>MAASYSRDVRKALANGMFPSCSSSCLFDFEHPESVSYAWDESLKCWMKGAGCPQSAQFEAVQRKAQMC</sequence>
<dbReference type="AlphaFoldDB" id="A0AA36J3W3"/>
<reference evidence="1" key="1">
    <citation type="submission" date="2023-08" db="EMBL/GenBank/DDBJ databases">
        <authorList>
            <person name="Chen Y."/>
            <person name="Shah S."/>
            <person name="Dougan E. K."/>
            <person name="Thang M."/>
            <person name="Chan C."/>
        </authorList>
    </citation>
    <scope>NUCLEOTIDE SEQUENCE</scope>
</reference>
<dbReference type="EMBL" id="CAUJNA010003325">
    <property type="protein sequence ID" value="CAJ1399130.1"/>
    <property type="molecule type" value="Genomic_DNA"/>
</dbReference>
<gene>
    <name evidence="1" type="ORF">EVOR1521_LOCUS22719</name>
</gene>
<keyword evidence="2" id="KW-1185">Reference proteome</keyword>
<dbReference type="Proteomes" id="UP001178507">
    <property type="component" value="Unassembled WGS sequence"/>
</dbReference>
<accession>A0AA36J3W3</accession>
<proteinExistence type="predicted"/>
<organism evidence="1 2">
    <name type="scientific">Effrenium voratum</name>
    <dbReference type="NCBI Taxonomy" id="2562239"/>
    <lineage>
        <taxon>Eukaryota</taxon>
        <taxon>Sar</taxon>
        <taxon>Alveolata</taxon>
        <taxon>Dinophyceae</taxon>
        <taxon>Suessiales</taxon>
        <taxon>Symbiodiniaceae</taxon>
        <taxon>Effrenium</taxon>
    </lineage>
</organism>
<evidence type="ECO:0000313" key="1">
    <source>
        <dbReference type="EMBL" id="CAJ1399130.1"/>
    </source>
</evidence>
<name>A0AA36J3W3_9DINO</name>
<protein>
    <submittedName>
        <fullName evidence="1">Uncharacterized protein</fullName>
    </submittedName>
</protein>